<protein>
    <submittedName>
        <fullName evidence="1">Uncharacterized protein</fullName>
    </submittedName>
</protein>
<evidence type="ECO:0000313" key="1">
    <source>
        <dbReference type="EMBL" id="KKM01346.1"/>
    </source>
</evidence>
<name>A0A0F9J636_9ZZZZ</name>
<reference evidence="1" key="1">
    <citation type="journal article" date="2015" name="Nature">
        <title>Complex archaea that bridge the gap between prokaryotes and eukaryotes.</title>
        <authorList>
            <person name="Spang A."/>
            <person name="Saw J.H."/>
            <person name="Jorgensen S.L."/>
            <person name="Zaremba-Niedzwiedzka K."/>
            <person name="Martijn J."/>
            <person name="Lind A.E."/>
            <person name="van Eijk R."/>
            <person name="Schleper C."/>
            <person name="Guy L."/>
            <person name="Ettema T.J."/>
        </authorList>
    </citation>
    <scope>NUCLEOTIDE SEQUENCE</scope>
</reference>
<organism evidence="1">
    <name type="scientific">marine sediment metagenome</name>
    <dbReference type="NCBI Taxonomy" id="412755"/>
    <lineage>
        <taxon>unclassified sequences</taxon>
        <taxon>metagenomes</taxon>
        <taxon>ecological metagenomes</taxon>
    </lineage>
</organism>
<accession>A0A0F9J636</accession>
<comment type="caution">
    <text evidence="1">The sequence shown here is derived from an EMBL/GenBank/DDBJ whole genome shotgun (WGS) entry which is preliminary data.</text>
</comment>
<proteinExistence type="predicted"/>
<dbReference type="AlphaFoldDB" id="A0A0F9J636"/>
<sequence length="143" mass="17202">MDTKICTKCKQEKPVGDFSLNRGRPRPRCKECSKAEARLYNKNGYYRNYLREYYKRPEAREQRKKRMIEYRTRPAVRIKNLARWFVNHEIRSGRLNRQPCAFCGEEQGEAHHKDYTQPLMIVWLCKACHHQVHIEMQDTRGGN</sequence>
<dbReference type="EMBL" id="LAZR01017221">
    <property type="protein sequence ID" value="KKM01346.1"/>
    <property type="molecule type" value="Genomic_DNA"/>
</dbReference>
<gene>
    <name evidence="1" type="ORF">LCGC14_1795390</name>
</gene>